<organism evidence="1 2">
    <name type="scientific">Paenibacillus lautus</name>
    <name type="common">Bacillus lautus</name>
    <dbReference type="NCBI Taxonomy" id="1401"/>
    <lineage>
        <taxon>Bacteria</taxon>
        <taxon>Bacillati</taxon>
        <taxon>Bacillota</taxon>
        <taxon>Bacilli</taxon>
        <taxon>Bacillales</taxon>
        <taxon>Paenibacillaceae</taxon>
        <taxon>Paenibacillus</taxon>
    </lineage>
</organism>
<dbReference type="Proteomes" id="UP000266552">
    <property type="component" value="Plasmid pAZOPL1"/>
</dbReference>
<sequence>MAQPFHDQGFIIMIEQDKAEKDYTAYIPALRLGAKGDTIEEVRENARDLIAMEIESMLKRGKTIPDDNCIVETLTVSITV</sequence>
<gene>
    <name evidence="1" type="ORF">D5F53_32255</name>
</gene>
<geneLocation type="plasmid" evidence="1 2">
    <name>pAZOPL1</name>
</geneLocation>
<dbReference type="EMBL" id="CP032413">
    <property type="protein sequence ID" value="AYB48005.1"/>
    <property type="molecule type" value="Genomic_DNA"/>
</dbReference>
<proteinExistence type="predicted"/>
<dbReference type="KEGG" id="plw:D5F53_32255"/>
<keyword evidence="2" id="KW-1185">Reference proteome</keyword>
<dbReference type="Gene3D" id="3.30.160.250">
    <property type="match status" value="1"/>
</dbReference>
<accession>A0A385U324</accession>
<protein>
    <submittedName>
        <fullName evidence="1">Type II toxin-antitoxin system HicB family antitoxin</fullName>
    </submittedName>
</protein>
<dbReference type="AlphaFoldDB" id="A0A385U324"/>
<evidence type="ECO:0000313" key="2">
    <source>
        <dbReference type="Proteomes" id="UP000266552"/>
    </source>
</evidence>
<evidence type="ECO:0000313" key="1">
    <source>
        <dbReference type="EMBL" id="AYB48005.1"/>
    </source>
</evidence>
<dbReference type="InterPro" id="IPR035069">
    <property type="entry name" value="TTHA1013/TTHA0281-like"/>
</dbReference>
<name>A0A385U324_PAELA</name>
<keyword evidence="1" id="KW-0614">Plasmid</keyword>
<reference evidence="1 2" key="1">
    <citation type="submission" date="2018-09" db="EMBL/GenBank/DDBJ databases">
        <title>Genome Sequence of Paenibacillus lautus Strain E7593-69, Azo Dye-Degrading Bacteria, Isolated from Commercial Tattoo Inks.</title>
        <authorList>
            <person name="Nho S.W."/>
            <person name="Kim S.-J."/>
            <person name="Kweon O."/>
            <person name="Cerniglia C.E."/>
        </authorList>
    </citation>
    <scope>NUCLEOTIDE SEQUENCE [LARGE SCALE GENOMIC DNA]</scope>
    <source>
        <strain evidence="1 2">E7593-69</strain>
        <plasmid evidence="1 2">pAZOPL1</plasmid>
    </source>
</reference>
<dbReference type="RefSeq" id="WP_119851366.1">
    <property type="nucleotide sequence ID" value="NZ_CP032413.1"/>
</dbReference>
<dbReference type="SUPFAM" id="SSF143100">
    <property type="entry name" value="TTHA1013/TTHA0281-like"/>
    <property type="match status" value="1"/>
</dbReference>